<keyword evidence="6" id="KW-0407">Ion channel</keyword>
<dbReference type="Pfam" id="PF01062">
    <property type="entry name" value="Bestrophin"/>
    <property type="match status" value="1"/>
</dbReference>
<evidence type="ECO:0000256" key="5">
    <source>
        <dbReference type="ARBA" id="ARBA00034769"/>
    </source>
</evidence>
<dbReference type="PANTHER" id="PTHR10736">
    <property type="entry name" value="BESTROPHIN"/>
    <property type="match status" value="1"/>
</dbReference>
<dbReference type="WBParaSite" id="ACRNAN_scaffold677.g28690.t1">
    <property type="protein sequence ID" value="ACRNAN_scaffold677.g28690.t1"/>
    <property type="gene ID" value="ACRNAN_scaffold677.g28690"/>
</dbReference>
<dbReference type="GO" id="GO:0005886">
    <property type="term" value="C:plasma membrane"/>
    <property type="evidence" value="ECO:0007669"/>
    <property type="project" value="UniProtKB-SubCell"/>
</dbReference>
<dbReference type="Proteomes" id="UP000887540">
    <property type="component" value="Unplaced"/>
</dbReference>
<comment type="similarity">
    <text evidence="5 6">Belongs to the anion channel-forming bestrophin (TC 1.A.46) family. Calcium-sensitive chloride channel subfamily.</text>
</comment>
<comment type="function">
    <text evidence="6">Forms chloride channels.</text>
</comment>
<dbReference type="InterPro" id="IPR000615">
    <property type="entry name" value="Bestrophin"/>
</dbReference>
<reference evidence="8" key="1">
    <citation type="submission" date="2022-11" db="UniProtKB">
        <authorList>
            <consortium name="WormBaseParasite"/>
        </authorList>
    </citation>
    <scope>IDENTIFICATION</scope>
</reference>
<keyword evidence="6" id="KW-0868">Chloride</keyword>
<evidence type="ECO:0000256" key="6">
    <source>
        <dbReference type="RuleBase" id="RU363126"/>
    </source>
</evidence>
<keyword evidence="6" id="KW-0869">Chloride channel</keyword>
<evidence type="ECO:0000313" key="7">
    <source>
        <dbReference type="Proteomes" id="UP000887540"/>
    </source>
</evidence>
<sequence>MPIQWALMLVNDLKKQGKLEDGSMITSVPVPLAYPQTVALAIRFYFLISVVSRQYLIHPTLNHPNPVDFYIPFMTMFQFIFYVGWLKVAEALLNPLGEDDDDFESNYIIDRNISIGLSIVDDAYGQLPKQMPDTFKVHKKPLYTEESAKVPINPLIGSAAQKK</sequence>
<proteinExistence type="inferred from homology"/>
<accession>A0A914EAZ5</accession>
<keyword evidence="6" id="KW-0813">Transport</keyword>
<comment type="subcellular location">
    <subcellularLocation>
        <location evidence="6">Cell membrane</location>
        <topology evidence="6">Multi-pass membrane protein</topology>
    </subcellularLocation>
    <subcellularLocation>
        <location evidence="1">Membrane</location>
    </subcellularLocation>
</comment>
<evidence type="ECO:0000256" key="4">
    <source>
        <dbReference type="ARBA" id="ARBA00023136"/>
    </source>
</evidence>
<keyword evidence="4" id="KW-0472">Membrane</keyword>
<keyword evidence="3" id="KW-1133">Transmembrane helix</keyword>
<keyword evidence="6" id="KW-1003">Cell membrane</keyword>
<dbReference type="GO" id="GO:0005254">
    <property type="term" value="F:chloride channel activity"/>
    <property type="evidence" value="ECO:0007669"/>
    <property type="project" value="UniProtKB-KW"/>
</dbReference>
<name>A0A914EAZ5_9BILA</name>
<dbReference type="InterPro" id="IPR021134">
    <property type="entry name" value="Bestrophin-like"/>
</dbReference>
<evidence type="ECO:0000256" key="3">
    <source>
        <dbReference type="ARBA" id="ARBA00022989"/>
    </source>
</evidence>
<evidence type="ECO:0000256" key="2">
    <source>
        <dbReference type="ARBA" id="ARBA00022692"/>
    </source>
</evidence>
<organism evidence="7 8">
    <name type="scientific">Acrobeloides nanus</name>
    <dbReference type="NCBI Taxonomy" id="290746"/>
    <lineage>
        <taxon>Eukaryota</taxon>
        <taxon>Metazoa</taxon>
        <taxon>Ecdysozoa</taxon>
        <taxon>Nematoda</taxon>
        <taxon>Chromadorea</taxon>
        <taxon>Rhabditida</taxon>
        <taxon>Tylenchina</taxon>
        <taxon>Cephalobomorpha</taxon>
        <taxon>Cephaloboidea</taxon>
        <taxon>Cephalobidae</taxon>
        <taxon>Acrobeloides</taxon>
    </lineage>
</organism>
<keyword evidence="2" id="KW-0812">Transmembrane</keyword>
<keyword evidence="7" id="KW-1185">Reference proteome</keyword>
<protein>
    <recommendedName>
        <fullName evidence="6">Bestrophin homolog</fullName>
    </recommendedName>
</protein>
<dbReference type="PANTHER" id="PTHR10736:SF0">
    <property type="entry name" value="BESTROPHIN HOMOLOG"/>
    <property type="match status" value="1"/>
</dbReference>
<keyword evidence="6" id="KW-0406">Ion transport</keyword>
<dbReference type="GO" id="GO:0034707">
    <property type="term" value="C:chloride channel complex"/>
    <property type="evidence" value="ECO:0007669"/>
    <property type="project" value="UniProtKB-KW"/>
</dbReference>
<evidence type="ECO:0000256" key="1">
    <source>
        <dbReference type="ARBA" id="ARBA00004370"/>
    </source>
</evidence>
<evidence type="ECO:0000313" key="8">
    <source>
        <dbReference type="WBParaSite" id="ACRNAN_scaffold677.g28690.t1"/>
    </source>
</evidence>
<dbReference type="AlphaFoldDB" id="A0A914EAZ5"/>